<accession>A0ABQ9G798</accession>
<dbReference type="InterPro" id="IPR006578">
    <property type="entry name" value="MADF-dom"/>
</dbReference>
<feature type="compositionally biased region" description="Low complexity" evidence="1">
    <location>
        <begin position="108"/>
        <end position="126"/>
    </location>
</feature>
<reference evidence="3 4" key="1">
    <citation type="submission" date="2023-02" db="EMBL/GenBank/DDBJ databases">
        <title>LHISI_Scaffold_Assembly.</title>
        <authorList>
            <person name="Stuart O.P."/>
            <person name="Cleave R."/>
            <person name="Magrath M.J.L."/>
            <person name="Mikheyev A.S."/>
        </authorList>
    </citation>
    <scope>NUCLEOTIDE SEQUENCE [LARGE SCALE GENOMIC DNA]</scope>
    <source>
        <strain evidence="3">Daus_M_001</strain>
        <tissue evidence="3">Leg muscle</tissue>
    </source>
</reference>
<evidence type="ECO:0000259" key="2">
    <source>
        <dbReference type="PROSITE" id="PS51029"/>
    </source>
</evidence>
<dbReference type="Pfam" id="PF10545">
    <property type="entry name" value="MADF_DNA_bdg"/>
    <property type="match status" value="1"/>
</dbReference>
<dbReference type="PROSITE" id="PS51029">
    <property type="entry name" value="MADF"/>
    <property type="match status" value="1"/>
</dbReference>
<evidence type="ECO:0000313" key="4">
    <source>
        <dbReference type="Proteomes" id="UP001159363"/>
    </source>
</evidence>
<sequence length="262" mass="29863">MEQKRTTRLIELFKEKCVLWDPSDLHFNDMSIKHDACAELEVDMSEVEEKVRSLIGQFQCELKKGKSCSAADASYKSKWVFLKSRLFLRDKYEPLHKREAGFQEASFNQDSVQSDDNNNTTVMNDTQSLHESDVDERNQVYKPSPEEKDNVLAEEAYMVMKELSSRVQKRDEFDVFGDCVAHPLRNLTRKSNQNNAKFQINNVLYQFEMNDQLPTCSSPCLHTSSAVCTPGPRGATPVPSTHTAGRDIVYVADLGLQDVLLN</sequence>
<feature type="domain" description="MADF" evidence="2">
    <location>
        <begin position="8"/>
        <end position="93"/>
    </location>
</feature>
<feature type="compositionally biased region" description="Basic and acidic residues" evidence="1">
    <location>
        <begin position="128"/>
        <end position="148"/>
    </location>
</feature>
<name>A0ABQ9G798_9NEOP</name>
<evidence type="ECO:0000313" key="3">
    <source>
        <dbReference type="EMBL" id="KAJ8868326.1"/>
    </source>
</evidence>
<comment type="caution">
    <text evidence="3">The sequence shown here is derived from an EMBL/GenBank/DDBJ whole genome shotgun (WGS) entry which is preliminary data.</text>
</comment>
<dbReference type="PANTHER" id="PTHR21505:SF12">
    <property type="entry name" value="MADF DOMAIN-CONTAINING PROTEIN-RELATED"/>
    <property type="match status" value="1"/>
</dbReference>
<feature type="non-terminal residue" evidence="3">
    <location>
        <position position="262"/>
    </location>
</feature>
<organism evidence="3 4">
    <name type="scientific">Dryococelus australis</name>
    <dbReference type="NCBI Taxonomy" id="614101"/>
    <lineage>
        <taxon>Eukaryota</taxon>
        <taxon>Metazoa</taxon>
        <taxon>Ecdysozoa</taxon>
        <taxon>Arthropoda</taxon>
        <taxon>Hexapoda</taxon>
        <taxon>Insecta</taxon>
        <taxon>Pterygota</taxon>
        <taxon>Neoptera</taxon>
        <taxon>Polyneoptera</taxon>
        <taxon>Phasmatodea</taxon>
        <taxon>Verophasmatodea</taxon>
        <taxon>Anareolatae</taxon>
        <taxon>Phasmatidae</taxon>
        <taxon>Eurycanthinae</taxon>
        <taxon>Dryococelus</taxon>
    </lineage>
</organism>
<protein>
    <recommendedName>
        <fullName evidence="2">MADF domain-containing protein</fullName>
    </recommendedName>
</protein>
<feature type="region of interest" description="Disordered" evidence="1">
    <location>
        <begin position="103"/>
        <end position="148"/>
    </location>
</feature>
<dbReference type="EMBL" id="JARBHB010000014">
    <property type="protein sequence ID" value="KAJ8868326.1"/>
    <property type="molecule type" value="Genomic_DNA"/>
</dbReference>
<gene>
    <name evidence="3" type="ORF">PR048_029842</name>
</gene>
<keyword evidence="4" id="KW-1185">Reference proteome</keyword>
<dbReference type="PANTHER" id="PTHR21505">
    <property type="entry name" value="MADF DOMAIN-CONTAINING PROTEIN-RELATED"/>
    <property type="match status" value="1"/>
</dbReference>
<proteinExistence type="predicted"/>
<dbReference type="Proteomes" id="UP001159363">
    <property type="component" value="Chromosome 13"/>
</dbReference>
<evidence type="ECO:0000256" key="1">
    <source>
        <dbReference type="SAM" id="MobiDB-lite"/>
    </source>
</evidence>